<keyword evidence="4" id="KW-0997">Cell inner membrane</keyword>
<dbReference type="Gene3D" id="3.30.1390.30">
    <property type="entry name" value="Penicillin-binding protein 2a, domain 3"/>
    <property type="match status" value="1"/>
</dbReference>
<organism evidence="16 17">
    <name type="scientific">Candidatus Fervidibacter sacchari</name>
    <dbReference type="NCBI Taxonomy" id="1448929"/>
    <lineage>
        <taxon>Bacteria</taxon>
        <taxon>Candidatus Fervidibacterota</taxon>
        <taxon>Candidatus Fervidibacter</taxon>
    </lineage>
</organism>
<keyword evidence="17" id="KW-1185">Reference proteome</keyword>
<dbReference type="Pfam" id="PF00905">
    <property type="entry name" value="Transpeptidase"/>
    <property type="match status" value="1"/>
</dbReference>
<evidence type="ECO:0000256" key="4">
    <source>
        <dbReference type="ARBA" id="ARBA00022519"/>
    </source>
</evidence>
<evidence type="ECO:0000256" key="13">
    <source>
        <dbReference type="SAM" id="Phobius"/>
    </source>
</evidence>
<dbReference type="NCBIfam" id="TIGR03423">
    <property type="entry name" value="pbp2_mrdA"/>
    <property type="match status" value="1"/>
</dbReference>
<evidence type="ECO:0000256" key="5">
    <source>
        <dbReference type="ARBA" id="ARBA00022670"/>
    </source>
</evidence>
<dbReference type="InterPro" id="IPR036138">
    <property type="entry name" value="PBP_dimer_sf"/>
</dbReference>
<evidence type="ECO:0000313" key="17">
    <source>
        <dbReference type="Proteomes" id="UP001204798"/>
    </source>
</evidence>
<proteinExistence type="predicted"/>
<evidence type="ECO:0000256" key="9">
    <source>
        <dbReference type="ARBA" id="ARBA00022984"/>
    </source>
</evidence>
<keyword evidence="9" id="KW-0573">Peptidoglycan synthesis</keyword>
<feature type="domain" description="Penicillin-binding protein transpeptidase" evidence="14">
    <location>
        <begin position="259"/>
        <end position="580"/>
    </location>
</feature>
<dbReference type="SUPFAM" id="SSF56519">
    <property type="entry name" value="Penicillin binding protein dimerisation domain"/>
    <property type="match status" value="1"/>
</dbReference>
<evidence type="ECO:0000256" key="7">
    <source>
        <dbReference type="ARBA" id="ARBA00022801"/>
    </source>
</evidence>
<feature type="transmembrane region" description="Helical" evidence="13">
    <location>
        <begin position="12"/>
        <end position="33"/>
    </location>
</feature>
<dbReference type="InterPro" id="IPR001460">
    <property type="entry name" value="PCN-bd_Tpept"/>
</dbReference>
<evidence type="ECO:0000259" key="14">
    <source>
        <dbReference type="Pfam" id="PF00905"/>
    </source>
</evidence>
<keyword evidence="12" id="KW-0961">Cell wall biogenesis/degradation</keyword>
<dbReference type="PANTHER" id="PTHR30627">
    <property type="entry name" value="PEPTIDOGLYCAN D,D-TRANSPEPTIDASE"/>
    <property type="match status" value="1"/>
</dbReference>
<dbReference type="RefSeq" id="WP_259093674.1">
    <property type="nucleotide sequence ID" value="NZ_CP130454.1"/>
</dbReference>
<dbReference type="Gene3D" id="3.40.710.10">
    <property type="entry name" value="DD-peptidase/beta-lactamase superfamily"/>
    <property type="match status" value="1"/>
</dbReference>
<dbReference type="Pfam" id="PF03717">
    <property type="entry name" value="PBP_dimer"/>
    <property type="match status" value="1"/>
</dbReference>
<dbReference type="InterPro" id="IPR012338">
    <property type="entry name" value="Beta-lactam/transpept-like"/>
</dbReference>
<sequence>MEERRPVIPISRWRWGVAFVIFMTLLFCGRLWWLQIYQGEHLGEKARSRYLRAIVTRAPRGEILDRNGKVLATNEPSFNIALFPAEFSTDSADPEKICKVIGIPRETLERAIAKIRANKIPLFEPVRLVVGADFATVTRVLERSWELTGIIVLEEPLRRYPYGKLAAHVLGHVGAVTEEELKQRKDLELFDWTGKMGLERVYDKFLQGEHGREIVEVDARGAPIRRLRRELPQPGQVLVTTLDLELQKVAEASLQGKRGAVVAIDPRNGEVLVMASSPTFDPNWFSKGIKPELWRWLVSNRAHPMQNRAIATAHPPGSTFKVVTATAALIYGKATPKTRINCGGGRIVGRRFFRCWRRHGTVDMVKAIGQSCDTYFYTLGLAVGPERLAHIASLMGLGAKTGIDLPGEIKGVLPSPKWKRERYRERWYGGDTANMSIGQGYLSATPIQMTLVACAIANNGVIYQPHLVKERRSPDGKILGRVEPKVLRRIHAPVSVWNAVKQGMLAAVYGPGGTARLLADLPIKVAGKTGSSEHRKGAKTHAWFIAFAPADNPQIALCVMVEEAGHGGEVAVPIAKQILQAFASKLQAR</sequence>
<keyword evidence="11 13" id="KW-0472">Membrane</keyword>
<evidence type="ECO:0000256" key="3">
    <source>
        <dbReference type="ARBA" id="ARBA00022475"/>
    </source>
</evidence>
<protein>
    <submittedName>
        <fullName evidence="16">Penicillin-binding protein 2</fullName>
    </submittedName>
</protein>
<keyword evidence="8" id="KW-0133">Cell shape</keyword>
<gene>
    <name evidence="16" type="ORF">M2350_000564</name>
</gene>
<evidence type="ECO:0000256" key="8">
    <source>
        <dbReference type="ARBA" id="ARBA00022960"/>
    </source>
</evidence>
<evidence type="ECO:0000256" key="6">
    <source>
        <dbReference type="ARBA" id="ARBA00022692"/>
    </source>
</evidence>
<dbReference type="Gene3D" id="3.90.1310.10">
    <property type="entry name" value="Penicillin-binding protein 2a (Domain 2)"/>
    <property type="match status" value="1"/>
</dbReference>
<dbReference type="Proteomes" id="UP001204798">
    <property type="component" value="Unassembled WGS sequence"/>
</dbReference>
<dbReference type="EMBL" id="JANUCP010000001">
    <property type="protein sequence ID" value="MCS3918167.1"/>
    <property type="molecule type" value="Genomic_DNA"/>
</dbReference>
<evidence type="ECO:0000256" key="12">
    <source>
        <dbReference type="ARBA" id="ARBA00023316"/>
    </source>
</evidence>
<dbReference type="InterPro" id="IPR017790">
    <property type="entry name" value="Penicillin-binding_protein_2"/>
</dbReference>
<evidence type="ECO:0000256" key="10">
    <source>
        <dbReference type="ARBA" id="ARBA00022989"/>
    </source>
</evidence>
<evidence type="ECO:0000256" key="1">
    <source>
        <dbReference type="ARBA" id="ARBA00004167"/>
    </source>
</evidence>
<dbReference type="PANTHER" id="PTHR30627:SF2">
    <property type="entry name" value="PEPTIDOGLYCAN D,D-TRANSPEPTIDASE MRDA"/>
    <property type="match status" value="1"/>
</dbReference>
<evidence type="ECO:0000256" key="2">
    <source>
        <dbReference type="ARBA" id="ARBA00004236"/>
    </source>
</evidence>
<reference evidence="16 17" key="1">
    <citation type="submission" date="2022-08" db="EMBL/GenBank/DDBJ databases">
        <title>Bacterial and archaeal communities from various locations to study Microbial Dark Matter (Phase II).</title>
        <authorList>
            <person name="Stepanauskas R."/>
        </authorList>
    </citation>
    <scope>NUCLEOTIDE SEQUENCE [LARGE SCALE GENOMIC DNA]</scope>
    <source>
        <strain evidence="16 17">PD1</strain>
    </source>
</reference>
<keyword evidence="10 13" id="KW-1133">Transmembrane helix</keyword>
<evidence type="ECO:0000256" key="11">
    <source>
        <dbReference type="ARBA" id="ARBA00023136"/>
    </source>
</evidence>
<accession>A0ABT2EJN6</accession>
<dbReference type="SUPFAM" id="SSF56601">
    <property type="entry name" value="beta-lactamase/transpeptidase-like"/>
    <property type="match status" value="1"/>
</dbReference>
<comment type="subcellular location">
    <subcellularLocation>
        <location evidence="2">Cell membrane</location>
    </subcellularLocation>
    <subcellularLocation>
        <location evidence="1">Membrane</location>
        <topology evidence="1">Single-pass membrane protein</topology>
    </subcellularLocation>
</comment>
<name>A0ABT2EJN6_9BACT</name>
<evidence type="ECO:0000259" key="15">
    <source>
        <dbReference type="Pfam" id="PF03717"/>
    </source>
</evidence>
<dbReference type="InterPro" id="IPR050515">
    <property type="entry name" value="Beta-lactam/transpept"/>
</dbReference>
<evidence type="ECO:0000313" key="16">
    <source>
        <dbReference type="EMBL" id="MCS3918167.1"/>
    </source>
</evidence>
<dbReference type="InterPro" id="IPR005311">
    <property type="entry name" value="PBP_dimer"/>
</dbReference>
<keyword evidence="7" id="KW-0378">Hydrolase</keyword>
<feature type="domain" description="Penicillin-binding protein dimerisation" evidence="15">
    <location>
        <begin position="57"/>
        <end position="227"/>
    </location>
</feature>
<keyword evidence="6 13" id="KW-0812">Transmembrane</keyword>
<keyword evidence="3" id="KW-1003">Cell membrane</keyword>
<comment type="caution">
    <text evidence="16">The sequence shown here is derived from an EMBL/GenBank/DDBJ whole genome shotgun (WGS) entry which is preliminary data.</text>
</comment>
<keyword evidence="5" id="KW-0645">Protease</keyword>